<feature type="transmembrane region" description="Helical" evidence="1">
    <location>
        <begin position="9"/>
        <end position="26"/>
    </location>
</feature>
<keyword evidence="1" id="KW-0472">Membrane</keyword>
<evidence type="ECO:0000313" key="2">
    <source>
        <dbReference type="EMBL" id="KAA5538283.1"/>
    </source>
</evidence>
<keyword evidence="1" id="KW-1133">Transmembrane helix</keyword>
<dbReference type="Proteomes" id="UP000325141">
    <property type="component" value="Unassembled WGS sequence"/>
</dbReference>
<accession>A0A5M6CTE8</accession>
<name>A0A5M6CTE8_9FLAO</name>
<evidence type="ECO:0000256" key="1">
    <source>
        <dbReference type="SAM" id="Phobius"/>
    </source>
</evidence>
<keyword evidence="3" id="KW-1185">Reference proteome</keyword>
<protein>
    <submittedName>
        <fullName evidence="2">Uncharacterized protein</fullName>
    </submittedName>
</protein>
<feature type="transmembrane region" description="Helical" evidence="1">
    <location>
        <begin position="38"/>
        <end position="63"/>
    </location>
</feature>
<evidence type="ECO:0000313" key="3">
    <source>
        <dbReference type="Proteomes" id="UP000325141"/>
    </source>
</evidence>
<reference evidence="2 3" key="1">
    <citation type="submission" date="2019-09" db="EMBL/GenBank/DDBJ databases">
        <title>Genome sequence and assembly of Flavobacterium sp.</title>
        <authorList>
            <person name="Chhetri G."/>
        </authorList>
    </citation>
    <scope>NUCLEOTIDE SEQUENCE [LARGE SCALE GENOMIC DNA]</scope>
    <source>
        <strain evidence="2 3">SNL9</strain>
    </source>
</reference>
<organism evidence="2 3">
    <name type="scientific">Paenimyroides baculatum</name>
    <dbReference type="NCBI Taxonomy" id="2608000"/>
    <lineage>
        <taxon>Bacteria</taxon>
        <taxon>Pseudomonadati</taxon>
        <taxon>Bacteroidota</taxon>
        <taxon>Flavobacteriia</taxon>
        <taxon>Flavobacteriales</taxon>
        <taxon>Flavobacteriaceae</taxon>
        <taxon>Paenimyroides</taxon>
    </lineage>
</organism>
<keyword evidence="1" id="KW-0812">Transmembrane</keyword>
<dbReference type="EMBL" id="VWSG01000001">
    <property type="protein sequence ID" value="KAA5538283.1"/>
    <property type="molecule type" value="Genomic_DNA"/>
</dbReference>
<sequence>MKIARFQRNAIIICVLPIIAFIIANYTQQYRVSNRNIYLTMIAAIYMLWAVSLLWGLINSIFILNDKNHKLKKRIFWSIISMLPLIYLGIMLCTSFIIDEFNNDDIILESGERIDGYYRNS</sequence>
<dbReference type="AlphaFoldDB" id="A0A5M6CTE8"/>
<gene>
    <name evidence="2" type="ORF">F0460_01385</name>
</gene>
<dbReference type="RefSeq" id="WP_150009522.1">
    <property type="nucleotide sequence ID" value="NZ_VWSG01000001.1"/>
</dbReference>
<comment type="caution">
    <text evidence="2">The sequence shown here is derived from an EMBL/GenBank/DDBJ whole genome shotgun (WGS) entry which is preliminary data.</text>
</comment>
<proteinExistence type="predicted"/>
<feature type="transmembrane region" description="Helical" evidence="1">
    <location>
        <begin position="75"/>
        <end position="98"/>
    </location>
</feature>